<feature type="compositionally biased region" description="Polar residues" evidence="1">
    <location>
        <begin position="1"/>
        <end position="12"/>
    </location>
</feature>
<feature type="region of interest" description="Disordered" evidence="1">
    <location>
        <begin position="1"/>
        <end position="29"/>
    </location>
</feature>
<reference evidence="3 4" key="1">
    <citation type="submission" date="2016-12" db="EMBL/GenBank/DDBJ databases">
        <title>The draft genome sequence of Actinophytocola xinjiangensis.</title>
        <authorList>
            <person name="Wang W."/>
            <person name="Yuan L."/>
        </authorList>
    </citation>
    <scope>NUCLEOTIDE SEQUENCE [LARGE SCALE GENOMIC DNA]</scope>
    <source>
        <strain evidence="3 4">CGMCC 4.4663</strain>
    </source>
</reference>
<evidence type="ECO:0000313" key="3">
    <source>
        <dbReference type="EMBL" id="OLF11418.1"/>
    </source>
</evidence>
<comment type="caution">
    <text evidence="3">The sequence shown here is derived from an EMBL/GenBank/DDBJ whole genome shotgun (WGS) entry which is preliminary data.</text>
</comment>
<keyword evidence="2" id="KW-0812">Transmembrane</keyword>
<feature type="transmembrane region" description="Helical" evidence="2">
    <location>
        <begin position="34"/>
        <end position="55"/>
    </location>
</feature>
<evidence type="ECO:0000313" key="4">
    <source>
        <dbReference type="Proteomes" id="UP000185696"/>
    </source>
</evidence>
<gene>
    <name evidence="3" type="ORF">BLA60_10580</name>
</gene>
<organism evidence="3 4">
    <name type="scientific">Actinophytocola xinjiangensis</name>
    <dbReference type="NCBI Taxonomy" id="485602"/>
    <lineage>
        <taxon>Bacteria</taxon>
        <taxon>Bacillati</taxon>
        <taxon>Actinomycetota</taxon>
        <taxon>Actinomycetes</taxon>
        <taxon>Pseudonocardiales</taxon>
        <taxon>Pseudonocardiaceae</taxon>
    </lineage>
</organism>
<sequence length="168" mass="17606">MNTDEQSVTPSQEAAWGAPPPPPEQRRRWSPRRIAVTAVVAVAIAAAGGVAIWVAGSAATDENGMARGGGPQMVVGGPMSELDHGEFQNGEITEITDTSLTARSEDGYERTYTIDDDTQLVGDLDKGDDVMIMATVDGDTATAASVVEKGEMNRRPGDGVGPPPQNRN</sequence>
<proteinExistence type="predicted"/>
<dbReference type="RefSeq" id="WP_075132653.1">
    <property type="nucleotide sequence ID" value="NZ_MSIF01000004.1"/>
</dbReference>
<dbReference type="EMBL" id="MSIF01000004">
    <property type="protein sequence ID" value="OLF11418.1"/>
    <property type="molecule type" value="Genomic_DNA"/>
</dbReference>
<keyword evidence="2" id="KW-1133">Transmembrane helix</keyword>
<feature type="compositionally biased region" description="Basic and acidic residues" evidence="1">
    <location>
        <begin position="148"/>
        <end position="157"/>
    </location>
</feature>
<accession>A0A7Z1AZP4</accession>
<feature type="region of interest" description="Disordered" evidence="1">
    <location>
        <begin position="145"/>
        <end position="168"/>
    </location>
</feature>
<name>A0A7Z1AZP4_9PSEU</name>
<dbReference type="AlphaFoldDB" id="A0A7Z1AZP4"/>
<protein>
    <recommendedName>
        <fullName evidence="5">DUF5666 domain-containing protein</fullName>
    </recommendedName>
</protein>
<keyword evidence="4" id="KW-1185">Reference proteome</keyword>
<keyword evidence="2" id="KW-0472">Membrane</keyword>
<dbReference type="Proteomes" id="UP000185696">
    <property type="component" value="Unassembled WGS sequence"/>
</dbReference>
<evidence type="ECO:0000256" key="2">
    <source>
        <dbReference type="SAM" id="Phobius"/>
    </source>
</evidence>
<evidence type="ECO:0008006" key="5">
    <source>
        <dbReference type="Google" id="ProtNLM"/>
    </source>
</evidence>
<dbReference type="OrthoDB" id="3401874at2"/>
<evidence type="ECO:0000256" key="1">
    <source>
        <dbReference type="SAM" id="MobiDB-lite"/>
    </source>
</evidence>